<dbReference type="AlphaFoldDB" id="A0A1Y1XMD2"/>
<gene>
    <name evidence="2" type="ORF">K493DRAFT_411266</name>
</gene>
<organism evidence="2 3">
    <name type="scientific">Basidiobolus meristosporus CBS 931.73</name>
    <dbReference type="NCBI Taxonomy" id="1314790"/>
    <lineage>
        <taxon>Eukaryota</taxon>
        <taxon>Fungi</taxon>
        <taxon>Fungi incertae sedis</taxon>
        <taxon>Zoopagomycota</taxon>
        <taxon>Entomophthoromycotina</taxon>
        <taxon>Basidiobolomycetes</taxon>
        <taxon>Basidiobolales</taxon>
        <taxon>Basidiobolaceae</taxon>
        <taxon>Basidiobolus</taxon>
    </lineage>
</organism>
<sequence length="392" mass="44296">MQTTAKHELEDFHEQEDSIDSDESTLYYSDSELYVNSLHELETFLAPASLSECTSEEKVAYAKIAGLLDKKVDGNLNEPAWEAVKWSAYFGDIQDGASQSSNVQSRFKMLQDSQYIYIGCELKNPLASKDLDELFGLSKLGIFYNPRSTNHNYKQIMTNPYGQTEQLLWDKPPANNGRNSTSWTLGSQSKKAIKIQGSGGYRIASRANKLERSWTVEWALPINKLDVTQKRGDENEFDSNDLDPNRSSINILVVIPSRNFGGRFKRSQNDIKYITQTWTPQNSQDIQNPEYWGTFGFSAGNATTTPKDVSALPRYILGQVYRAQANYFKTHQRYTDNLGDLSIEGPALGTCSPTPIVKLGDDGKTYVAELLVDNYLGQINQDRYTQFLRCQN</sequence>
<proteinExistence type="predicted"/>
<protein>
    <recommendedName>
        <fullName evidence="4">CBD9-like protein</fullName>
    </recommendedName>
</protein>
<reference evidence="2 3" key="1">
    <citation type="submission" date="2016-07" db="EMBL/GenBank/DDBJ databases">
        <title>Pervasive Adenine N6-methylation of Active Genes in Fungi.</title>
        <authorList>
            <consortium name="DOE Joint Genome Institute"/>
            <person name="Mondo S.J."/>
            <person name="Dannebaum R.O."/>
            <person name="Kuo R.C."/>
            <person name="Labutti K."/>
            <person name="Haridas S."/>
            <person name="Kuo A."/>
            <person name="Salamov A."/>
            <person name="Ahrendt S.R."/>
            <person name="Lipzen A."/>
            <person name="Sullivan W."/>
            <person name="Andreopoulos W.B."/>
            <person name="Clum A."/>
            <person name="Lindquist E."/>
            <person name="Daum C."/>
            <person name="Ramamoorthy G.K."/>
            <person name="Gryganskyi A."/>
            <person name="Culley D."/>
            <person name="Magnuson J.K."/>
            <person name="James T.Y."/>
            <person name="O'Malley M.A."/>
            <person name="Stajich J.E."/>
            <person name="Spatafora J.W."/>
            <person name="Visel A."/>
            <person name="Grigoriev I.V."/>
        </authorList>
    </citation>
    <scope>NUCLEOTIDE SEQUENCE [LARGE SCALE GENOMIC DNA]</scope>
    <source>
        <strain evidence="2 3">CBS 931.73</strain>
    </source>
</reference>
<comment type="caution">
    <text evidence="2">The sequence shown here is derived from an EMBL/GenBank/DDBJ whole genome shotgun (WGS) entry which is preliminary data.</text>
</comment>
<dbReference type="InParanoid" id="A0A1Y1XMD2"/>
<dbReference type="EMBL" id="MCFE01000562">
    <property type="protein sequence ID" value="ORX86863.1"/>
    <property type="molecule type" value="Genomic_DNA"/>
</dbReference>
<feature type="region of interest" description="Disordered" evidence="1">
    <location>
        <begin position="1"/>
        <end position="22"/>
    </location>
</feature>
<evidence type="ECO:0000256" key="1">
    <source>
        <dbReference type="SAM" id="MobiDB-lite"/>
    </source>
</evidence>
<dbReference type="STRING" id="1314790.A0A1Y1XMD2"/>
<dbReference type="OrthoDB" id="59288at2759"/>
<name>A0A1Y1XMD2_9FUNG</name>
<accession>A0A1Y1XMD2</accession>
<evidence type="ECO:0000313" key="2">
    <source>
        <dbReference type="EMBL" id="ORX86863.1"/>
    </source>
</evidence>
<dbReference type="CDD" id="cd09620">
    <property type="entry name" value="CBM9_like_3"/>
    <property type="match status" value="1"/>
</dbReference>
<evidence type="ECO:0008006" key="4">
    <source>
        <dbReference type="Google" id="ProtNLM"/>
    </source>
</evidence>
<evidence type="ECO:0000313" key="3">
    <source>
        <dbReference type="Proteomes" id="UP000193498"/>
    </source>
</evidence>
<keyword evidence="3" id="KW-1185">Reference proteome</keyword>
<dbReference type="Proteomes" id="UP000193498">
    <property type="component" value="Unassembled WGS sequence"/>
</dbReference>
<dbReference type="SUPFAM" id="SSF49344">
    <property type="entry name" value="CBD9-like"/>
    <property type="match status" value="1"/>
</dbReference>
<dbReference type="Gene3D" id="2.60.40.1190">
    <property type="match status" value="1"/>
</dbReference>
<feature type="compositionally biased region" description="Basic and acidic residues" evidence="1">
    <location>
        <begin position="1"/>
        <end position="16"/>
    </location>
</feature>